<protein>
    <recommendedName>
        <fullName evidence="1">Ribosome maturation factor RimM PRC barrel domain-containing protein</fullName>
    </recommendedName>
</protein>
<reference evidence="2 3" key="1">
    <citation type="submission" date="2019-02" db="EMBL/GenBank/DDBJ databases">
        <title>Prokaryotic population dynamics and viral predation in marine succession experiment using metagenomics: the confinement effect.</title>
        <authorList>
            <person name="Haro-Moreno J.M."/>
            <person name="Rodriguez-Valera F."/>
            <person name="Lopez-Perez M."/>
        </authorList>
    </citation>
    <scope>NUCLEOTIDE SEQUENCE [LARGE SCALE GENOMIC DNA]</scope>
    <source>
        <strain evidence="2">MED-G169</strain>
    </source>
</reference>
<dbReference type="EMBL" id="SHBO01000014">
    <property type="protein sequence ID" value="RZO07291.1"/>
    <property type="molecule type" value="Genomic_DNA"/>
</dbReference>
<dbReference type="SUPFAM" id="SSF50346">
    <property type="entry name" value="PRC-barrel domain"/>
    <property type="match status" value="1"/>
</dbReference>
<accession>A0A520LMM9</accession>
<feature type="domain" description="Ribosome maturation factor RimM PRC barrel" evidence="1">
    <location>
        <begin position="11"/>
        <end position="83"/>
    </location>
</feature>
<dbReference type="Pfam" id="PF24986">
    <property type="entry name" value="PRC_RimM"/>
    <property type="match status" value="1"/>
</dbReference>
<sequence>MRELSEEEFYWYQLKGLKVKTFYNGCEQILGIVDSIIETGSNDVLVVKGNKESIDTKERVISCANEFLVGVNLKDGFIEVDWDPEF</sequence>
<gene>
    <name evidence="2" type="ORF">EVB02_01835</name>
</gene>
<comment type="caution">
    <text evidence="2">The sequence shown here is derived from an EMBL/GenBank/DDBJ whole genome shotgun (WGS) entry which is preliminary data.</text>
</comment>
<dbReference type="InterPro" id="IPR011033">
    <property type="entry name" value="PRC_barrel-like_sf"/>
</dbReference>
<name>A0A520LMM9_9GAMM</name>
<dbReference type="InterPro" id="IPR056792">
    <property type="entry name" value="PRC_RimM"/>
</dbReference>
<proteinExistence type="predicted"/>
<dbReference type="Proteomes" id="UP000318148">
    <property type="component" value="Unassembled WGS sequence"/>
</dbReference>
<dbReference type="AlphaFoldDB" id="A0A520LMM9"/>
<evidence type="ECO:0000313" key="2">
    <source>
        <dbReference type="EMBL" id="RZO07291.1"/>
    </source>
</evidence>
<dbReference type="Gene3D" id="2.30.30.240">
    <property type="entry name" value="PRC-barrel domain"/>
    <property type="match status" value="1"/>
</dbReference>
<evidence type="ECO:0000313" key="3">
    <source>
        <dbReference type="Proteomes" id="UP000318148"/>
    </source>
</evidence>
<organism evidence="2 3">
    <name type="scientific">SAR92 clade bacterium</name>
    <dbReference type="NCBI Taxonomy" id="2315479"/>
    <lineage>
        <taxon>Bacteria</taxon>
        <taxon>Pseudomonadati</taxon>
        <taxon>Pseudomonadota</taxon>
        <taxon>Gammaproteobacteria</taxon>
        <taxon>Cellvibrionales</taxon>
        <taxon>Porticoccaceae</taxon>
        <taxon>SAR92 clade</taxon>
    </lineage>
</organism>
<evidence type="ECO:0000259" key="1">
    <source>
        <dbReference type="Pfam" id="PF24986"/>
    </source>
</evidence>